<keyword evidence="13" id="KW-0234">DNA repair</keyword>
<keyword evidence="12" id="KW-0804">Transcription</keyword>
<dbReference type="InterPro" id="IPR018060">
    <property type="entry name" value="HTH_AraC"/>
</dbReference>
<name>A0ABT4AFM0_9BACT</name>
<proteinExistence type="predicted"/>
<evidence type="ECO:0000256" key="4">
    <source>
        <dbReference type="ARBA" id="ARBA00022603"/>
    </source>
</evidence>
<protein>
    <recommendedName>
        <fullName evidence="3">DNA-3-methyladenine glycosylase II</fullName>
        <ecNumber evidence="3">3.2.2.21</ecNumber>
    </recommendedName>
</protein>
<keyword evidence="11" id="KW-0010">Activator</keyword>
<evidence type="ECO:0000313" key="15">
    <source>
        <dbReference type="EMBL" id="MCY1080490.1"/>
    </source>
</evidence>
<dbReference type="CDD" id="cd00056">
    <property type="entry name" value="ENDO3c"/>
    <property type="match status" value="1"/>
</dbReference>
<evidence type="ECO:0000256" key="2">
    <source>
        <dbReference type="ARBA" id="ARBA00001947"/>
    </source>
</evidence>
<keyword evidence="7" id="KW-0227">DNA damage</keyword>
<dbReference type="Gene3D" id="3.30.310.20">
    <property type="entry name" value="DNA-3-methyladenine glycosylase AlkA, N-terminal domain"/>
    <property type="match status" value="1"/>
</dbReference>
<dbReference type="Gene3D" id="1.10.340.30">
    <property type="entry name" value="Hypothetical protein, domain 2"/>
    <property type="match status" value="1"/>
</dbReference>
<dbReference type="SUPFAM" id="SSF48150">
    <property type="entry name" value="DNA-glycosylase"/>
    <property type="match status" value="1"/>
</dbReference>
<dbReference type="SUPFAM" id="SSF46689">
    <property type="entry name" value="Homeodomain-like"/>
    <property type="match status" value="1"/>
</dbReference>
<dbReference type="InterPro" id="IPR035451">
    <property type="entry name" value="Ada-like_dom_sf"/>
</dbReference>
<gene>
    <name evidence="15" type="ORF">OV287_39185</name>
</gene>
<evidence type="ECO:0000256" key="7">
    <source>
        <dbReference type="ARBA" id="ARBA00022763"/>
    </source>
</evidence>
<feature type="domain" description="HTH araC/xylS-type" evidence="14">
    <location>
        <begin position="89"/>
        <end position="187"/>
    </location>
</feature>
<dbReference type="Pfam" id="PF02805">
    <property type="entry name" value="Ada_Zn_binding"/>
    <property type="match status" value="1"/>
</dbReference>
<dbReference type="EC" id="3.2.2.21" evidence="3"/>
<keyword evidence="6" id="KW-0479">Metal-binding</keyword>
<dbReference type="Proteomes" id="UP001207654">
    <property type="component" value="Unassembled WGS sequence"/>
</dbReference>
<comment type="catalytic activity">
    <reaction evidence="1">
        <text>Hydrolysis of alkylated DNA, releasing 3-methyladenine, 3-methylguanine, 7-methylguanine and 7-methyladenine.</text>
        <dbReference type="EC" id="3.2.2.21"/>
    </reaction>
</comment>
<dbReference type="InterPro" id="IPR051912">
    <property type="entry name" value="Alkylbase_DNA_Glycosylase/TA"/>
</dbReference>
<keyword evidence="4" id="KW-0489">Methyltransferase</keyword>
<dbReference type="SMART" id="SM00342">
    <property type="entry name" value="HTH_ARAC"/>
    <property type="match status" value="1"/>
</dbReference>
<evidence type="ECO:0000256" key="5">
    <source>
        <dbReference type="ARBA" id="ARBA00022679"/>
    </source>
</evidence>
<keyword evidence="5" id="KW-0808">Transferase</keyword>
<dbReference type="Gene3D" id="1.10.1670.10">
    <property type="entry name" value="Helix-hairpin-Helix base-excision DNA repair enzymes (C-terminal)"/>
    <property type="match status" value="1"/>
</dbReference>
<dbReference type="InterPro" id="IPR004026">
    <property type="entry name" value="Ada_DNA_repair_Zn-bd"/>
</dbReference>
<dbReference type="Gene3D" id="3.40.10.10">
    <property type="entry name" value="DNA Methylphosphotriester Repair Domain"/>
    <property type="match status" value="1"/>
</dbReference>
<evidence type="ECO:0000256" key="6">
    <source>
        <dbReference type="ARBA" id="ARBA00022723"/>
    </source>
</evidence>
<reference evidence="15 16" key="1">
    <citation type="submission" date="2022-11" db="EMBL/GenBank/DDBJ databases">
        <title>Minimal conservation of predation-associated metabolite biosynthetic gene clusters underscores biosynthetic potential of Myxococcota including descriptions for ten novel species: Archangium lansinium sp. nov., Myxococcus landrumus sp. nov., Nannocystis bai.</title>
        <authorList>
            <person name="Ahearne A."/>
            <person name="Stevens C."/>
            <person name="Phillips K."/>
        </authorList>
    </citation>
    <scope>NUCLEOTIDE SEQUENCE [LARGE SCALE GENOMIC DNA]</scope>
    <source>
        <strain evidence="15 16">MIWBW</strain>
    </source>
</reference>
<evidence type="ECO:0000256" key="8">
    <source>
        <dbReference type="ARBA" id="ARBA00022833"/>
    </source>
</evidence>
<dbReference type="Pfam" id="PF06029">
    <property type="entry name" value="AlkA_N"/>
    <property type="match status" value="1"/>
</dbReference>
<evidence type="ECO:0000256" key="1">
    <source>
        <dbReference type="ARBA" id="ARBA00000086"/>
    </source>
</evidence>
<dbReference type="InterPro" id="IPR003265">
    <property type="entry name" value="HhH-GPD_domain"/>
</dbReference>
<comment type="caution">
    <text evidence="15">The sequence shown here is derived from an EMBL/GenBank/DDBJ whole genome shotgun (WGS) entry which is preliminary data.</text>
</comment>
<dbReference type="InterPro" id="IPR023170">
    <property type="entry name" value="HhH_base_excis_C"/>
</dbReference>
<organism evidence="15 16">
    <name type="scientific">Archangium lansingense</name>
    <dbReference type="NCBI Taxonomy" id="2995310"/>
    <lineage>
        <taxon>Bacteria</taxon>
        <taxon>Pseudomonadati</taxon>
        <taxon>Myxococcota</taxon>
        <taxon>Myxococcia</taxon>
        <taxon>Myxococcales</taxon>
        <taxon>Cystobacterineae</taxon>
        <taxon>Archangiaceae</taxon>
        <taxon>Archangium</taxon>
    </lineage>
</organism>
<dbReference type="Gene3D" id="1.10.10.60">
    <property type="entry name" value="Homeodomain-like"/>
    <property type="match status" value="1"/>
</dbReference>
<keyword evidence="16" id="KW-1185">Reference proteome</keyword>
<dbReference type="PANTHER" id="PTHR43003">
    <property type="entry name" value="DNA-3-METHYLADENINE GLYCOSYLASE"/>
    <property type="match status" value="1"/>
</dbReference>
<dbReference type="InterPro" id="IPR009057">
    <property type="entry name" value="Homeodomain-like_sf"/>
</dbReference>
<accession>A0ABT4AFM0</accession>
<comment type="cofactor">
    <cofactor evidence="2">
        <name>Zn(2+)</name>
        <dbReference type="ChEBI" id="CHEBI:29105"/>
    </cofactor>
</comment>
<evidence type="ECO:0000256" key="3">
    <source>
        <dbReference type="ARBA" id="ARBA00012000"/>
    </source>
</evidence>
<keyword evidence="10" id="KW-0238">DNA-binding</keyword>
<evidence type="ECO:0000256" key="9">
    <source>
        <dbReference type="ARBA" id="ARBA00023015"/>
    </source>
</evidence>
<keyword evidence="8" id="KW-0862">Zinc</keyword>
<dbReference type="SMART" id="SM00478">
    <property type="entry name" value="ENDO3c"/>
    <property type="match status" value="1"/>
</dbReference>
<dbReference type="InterPro" id="IPR018062">
    <property type="entry name" value="HTH_AraC-typ_CS"/>
</dbReference>
<evidence type="ECO:0000256" key="10">
    <source>
        <dbReference type="ARBA" id="ARBA00023125"/>
    </source>
</evidence>
<dbReference type="PANTHER" id="PTHR43003:SF13">
    <property type="entry name" value="DNA-3-METHYLADENINE GLYCOSYLASE 2"/>
    <property type="match status" value="1"/>
</dbReference>
<dbReference type="EMBL" id="JAPNKA010000001">
    <property type="protein sequence ID" value="MCY1080490.1"/>
    <property type="molecule type" value="Genomic_DNA"/>
</dbReference>
<dbReference type="SUPFAM" id="SSF57884">
    <property type="entry name" value="Ada DNA repair protein, N-terminal domain (N-Ada 10)"/>
    <property type="match status" value="1"/>
</dbReference>
<dbReference type="InterPro" id="IPR037046">
    <property type="entry name" value="AlkA_N_sf"/>
</dbReference>
<dbReference type="SUPFAM" id="SSF55945">
    <property type="entry name" value="TATA-box binding protein-like"/>
    <property type="match status" value="1"/>
</dbReference>
<evidence type="ECO:0000259" key="14">
    <source>
        <dbReference type="PROSITE" id="PS01124"/>
    </source>
</evidence>
<evidence type="ECO:0000256" key="13">
    <source>
        <dbReference type="ARBA" id="ARBA00023204"/>
    </source>
</evidence>
<dbReference type="Pfam" id="PF12833">
    <property type="entry name" value="HTH_18"/>
    <property type="match status" value="1"/>
</dbReference>
<dbReference type="InterPro" id="IPR010316">
    <property type="entry name" value="AlkA_N"/>
</dbReference>
<dbReference type="PROSITE" id="PS00041">
    <property type="entry name" value="HTH_ARAC_FAMILY_1"/>
    <property type="match status" value="1"/>
</dbReference>
<dbReference type="PROSITE" id="PS01124">
    <property type="entry name" value="HTH_ARAC_FAMILY_2"/>
    <property type="match status" value="1"/>
</dbReference>
<evidence type="ECO:0000313" key="16">
    <source>
        <dbReference type="Proteomes" id="UP001207654"/>
    </source>
</evidence>
<evidence type="ECO:0000256" key="12">
    <source>
        <dbReference type="ARBA" id="ARBA00023163"/>
    </source>
</evidence>
<keyword evidence="9" id="KW-0805">Transcription regulation</keyword>
<dbReference type="InterPro" id="IPR011257">
    <property type="entry name" value="DNA_glycosylase"/>
</dbReference>
<dbReference type="SMART" id="SM01009">
    <property type="entry name" value="AlkA_N"/>
    <property type="match status" value="1"/>
</dbReference>
<evidence type="ECO:0000256" key="11">
    <source>
        <dbReference type="ARBA" id="ARBA00023159"/>
    </source>
</evidence>
<dbReference type="Pfam" id="PF00730">
    <property type="entry name" value="HhH-GPD"/>
    <property type="match status" value="1"/>
</dbReference>
<sequence>MMETLENETCYRALTARDRRFDGLFFVGVSTTGIYCRPVCTAKTPRQERCAFYRTAAEAEHAGFRACLLCRPELAPGSAPVDSVPRLVAAAVSRIEGGFLNESSLEELAAELGVTSRHLRRAMEAELGVSPVELAQSRRLALAKQLLQDTALPLAEVAFASGFQSVRRFNALFQERFGRPPSELRRASDGAEGSRSLVLRLDYRPPLDWEQLLHYLRGRAIPGVEYAGDSEYRRTVRLGGKTGWLVVRKDPKRPALLAEVSLSLAGVLMQVATRLRALFDLDAQPEVISECLGRDEFLAKCVQAHPGLRVLGAFDPFELTVRAILGQQVTVRAATTLSGRLVARFGEPVEGPHAEVSRLFPLPQTLAAASVDDVATLGMPGARARSLLAVARAVAEGSVRLDRHADVDGTMAALEALPGIGAWTAHYVAMRALRWPDAFPASDLGIRKALGGVTAKEAGARAEAWRPWRSYAAIHLWTSLSEGAGG</sequence>